<dbReference type="InterPro" id="IPR014044">
    <property type="entry name" value="CAP_dom"/>
</dbReference>
<evidence type="ECO:0000259" key="3">
    <source>
        <dbReference type="Pfam" id="PF14504"/>
    </source>
</evidence>
<dbReference type="PANTHER" id="PTHR31157">
    <property type="entry name" value="SCP DOMAIN-CONTAINING PROTEIN"/>
    <property type="match status" value="1"/>
</dbReference>
<dbReference type="Pfam" id="PF14504">
    <property type="entry name" value="CAP_assoc_N"/>
    <property type="match status" value="1"/>
</dbReference>
<feature type="region of interest" description="Disordered" evidence="1">
    <location>
        <begin position="50"/>
        <end position="70"/>
    </location>
</feature>
<dbReference type="PANTHER" id="PTHR31157:SF26">
    <property type="entry name" value="SCP-LIKE EXTRACELLULAR PROTEIN"/>
    <property type="match status" value="1"/>
</dbReference>
<feature type="domain" description="CAP-associated" evidence="3">
    <location>
        <begin position="71"/>
        <end position="207"/>
    </location>
</feature>
<name>A0A4Z0H3P7_9BACI</name>
<protein>
    <recommendedName>
        <fullName evidence="6">CAP domain-containing protein</fullName>
    </recommendedName>
</protein>
<evidence type="ECO:0000313" key="5">
    <source>
        <dbReference type="Proteomes" id="UP000297982"/>
    </source>
</evidence>
<dbReference type="InterPro" id="IPR029410">
    <property type="entry name" value="CAP_assoc"/>
</dbReference>
<evidence type="ECO:0000259" key="2">
    <source>
        <dbReference type="Pfam" id="PF00188"/>
    </source>
</evidence>
<reference evidence="4 5" key="1">
    <citation type="journal article" date="2003" name="Int. J. Syst. Evol. Microbiol.">
        <title>Halobacillus salinus sp. nov., isolated from a salt lake on the coast of the East Sea in Korea.</title>
        <authorList>
            <person name="Yoon J.H."/>
            <person name="Kang K.H."/>
            <person name="Park Y.H."/>
        </authorList>
    </citation>
    <scope>NUCLEOTIDE SEQUENCE [LARGE SCALE GENOMIC DNA]</scope>
    <source>
        <strain evidence="4 5">HSL-3</strain>
    </source>
</reference>
<dbReference type="AlphaFoldDB" id="A0A4Z0H3P7"/>
<proteinExistence type="predicted"/>
<dbReference type="Proteomes" id="UP000297982">
    <property type="component" value="Unassembled WGS sequence"/>
</dbReference>
<dbReference type="InterPro" id="IPR035940">
    <property type="entry name" value="CAP_sf"/>
</dbReference>
<sequence>MKRIISLLMITIVLYFIWTRIEPFPNTEQQVSIGIEPVEEPAEPVEEVFQESTSEPVIEDSESPESVKGISDEKLGSLYGQPVYTAPSEFGYEWWVYDQDPLSFEQFGVKSGEVVTAVISTPDKEVEGVEIGASYKELAETFNFKKTYALGSEQGFRFELTPEDMKERPVISLNDEWSMQLYFDTFTETLSAVRMVRNDILLLMQPYKVVYRGNLPKPVPLDREGWQLVESGMEKQILGLTNHIRKMHDLGTLNLHTGASSVAFSHSRDMDENNYFSHYSQNGDGLKERLSNIEYRQAGENIAAQYVDATAAVHGWLNSKGHREALLEPSYTHIGIGVHQRYYTQNFLTLAE</sequence>
<comment type="caution">
    <text evidence="4">The sequence shown here is derived from an EMBL/GenBank/DDBJ whole genome shotgun (WGS) entry which is preliminary data.</text>
</comment>
<accession>A0A4Z0H3P7</accession>
<feature type="domain" description="SCP" evidence="2">
    <location>
        <begin position="239"/>
        <end position="347"/>
    </location>
</feature>
<dbReference type="CDD" id="cd05379">
    <property type="entry name" value="CAP_bacterial"/>
    <property type="match status" value="1"/>
</dbReference>
<organism evidence="4 5">
    <name type="scientific">Halobacillus salinus</name>
    <dbReference type="NCBI Taxonomy" id="192814"/>
    <lineage>
        <taxon>Bacteria</taxon>
        <taxon>Bacillati</taxon>
        <taxon>Bacillota</taxon>
        <taxon>Bacilli</taxon>
        <taxon>Bacillales</taxon>
        <taxon>Bacillaceae</taxon>
        <taxon>Halobacillus</taxon>
    </lineage>
</organism>
<dbReference type="EMBL" id="SRJC01000001">
    <property type="protein sequence ID" value="TGB05033.1"/>
    <property type="molecule type" value="Genomic_DNA"/>
</dbReference>
<dbReference type="Pfam" id="PF00188">
    <property type="entry name" value="CAP"/>
    <property type="match status" value="1"/>
</dbReference>
<evidence type="ECO:0000313" key="4">
    <source>
        <dbReference type="EMBL" id="TGB05033.1"/>
    </source>
</evidence>
<evidence type="ECO:0008006" key="6">
    <source>
        <dbReference type="Google" id="ProtNLM"/>
    </source>
</evidence>
<gene>
    <name evidence="4" type="ORF">E4663_08570</name>
</gene>
<evidence type="ECO:0000256" key="1">
    <source>
        <dbReference type="SAM" id="MobiDB-lite"/>
    </source>
</evidence>
<dbReference type="STRING" id="192814.GCA_900166575_02053"/>
<dbReference type="Gene3D" id="3.40.33.10">
    <property type="entry name" value="CAP"/>
    <property type="match status" value="1"/>
</dbReference>
<dbReference type="SUPFAM" id="SSF55797">
    <property type="entry name" value="PR-1-like"/>
    <property type="match status" value="1"/>
</dbReference>
<keyword evidence="5" id="KW-1185">Reference proteome</keyword>